<dbReference type="InterPro" id="IPR025558">
    <property type="entry name" value="DUF4283"/>
</dbReference>
<dbReference type="Pfam" id="PF14111">
    <property type="entry name" value="DUF4283"/>
    <property type="match status" value="1"/>
</dbReference>
<name>A0AAV2DVT8_9ROSI</name>
<dbReference type="InterPro" id="IPR040256">
    <property type="entry name" value="At4g02000-like"/>
</dbReference>
<evidence type="ECO:0000313" key="3">
    <source>
        <dbReference type="Proteomes" id="UP001497516"/>
    </source>
</evidence>
<dbReference type="EMBL" id="OZ034816">
    <property type="protein sequence ID" value="CAL1377594.1"/>
    <property type="molecule type" value="Genomic_DNA"/>
</dbReference>
<evidence type="ECO:0000259" key="1">
    <source>
        <dbReference type="Pfam" id="PF14111"/>
    </source>
</evidence>
<keyword evidence="3" id="KW-1185">Reference proteome</keyword>
<accession>A0AAV2DVT8</accession>
<dbReference type="PANTHER" id="PTHR31286">
    <property type="entry name" value="GLYCINE-RICH CELL WALL STRUCTURAL PROTEIN 1.8-LIKE"/>
    <property type="match status" value="1"/>
</dbReference>
<dbReference type="AlphaFoldDB" id="A0AAV2DVT8"/>
<protein>
    <recommendedName>
        <fullName evidence="1">DUF4283 domain-containing protein</fullName>
    </recommendedName>
</protein>
<feature type="domain" description="DUF4283" evidence="1">
    <location>
        <begin position="42"/>
        <end position="118"/>
    </location>
</feature>
<organism evidence="2 3">
    <name type="scientific">Linum trigynum</name>
    <dbReference type="NCBI Taxonomy" id="586398"/>
    <lineage>
        <taxon>Eukaryota</taxon>
        <taxon>Viridiplantae</taxon>
        <taxon>Streptophyta</taxon>
        <taxon>Embryophyta</taxon>
        <taxon>Tracheophyta</taxon>
        <taxon>Spermatophyta</taxon>
        <taxon>Magnoliopsida</taxon>
        <taxon>eudicotyledons</taxon>
        <taxon>Gunneridae</taxon>
        <taxon>Pentapetalae</taxon>
        <taxon>rosids</taxon>
        <taxon>fabids</taxon>
        <taxon>Malpighiales</taxon>
        <taxon>Linaceae</taxon>
        <taxon>Linum</taxon>
    </lineage>
</organism>
<dbReference type="PANTHER" id="PTHR31286:SF167">
    <property type="entry name" value="OS09G0268800 PROTEIN"/>
    <property type="match status" value="1"/>
</dbReference>
<dbReference type="Proteomes" id="UP001497516">
    <property type="component" value="Chromosome 3"/>
</dbReference>
<sequence>MEQEIVKKLSGIELTEDEETLISLDDTIETEGVEEMMKELGVVGKLISGRFPPVNIVKKILGEAWKLKKDFDIQVTRDNNLRLQLYCQDDKNKVLLGGPWHLERQLLMFKEISPDLDLKTLVFSKADFWVRIRELPLKWRNLQMAKKIGEMFGGFVRWDELHSGVSSEFLRLRVTIQVMKPLIRVVKLQGKEGPISYKVGYERLPIYYFRCGLLGHLKRSCAKELQSQTDEEDPYGAWLRAESALRRVSWKEKETVKNLTKVWAEVKAEKENRLVDIEAKNRTFKRKANKRILRKIFRTCPSGKKETKYSSKLGWRVTEMRTKLRKNSAPLCCWKIKKVAIYLSQKEN</sequence>
<evidence type="ECO:0000313" key="2">
    <source>
        <dbReference type="EMBL" id="CAL1377594.1"/>
    </source>
</evidence>
<proteinExistence type="predicted"/>
<reference evidence="2 3" key="1">
    <citation type="submission" date="2024-04" db="EMBL/GenBank/DDBJ databases">
        <authorList>
            <person name="Fracassetti M."/>
        </authorList>
    </citation>
    <scope>NUCLEOTIDE SEQUENCE [LARGE SCALE GENOMIC DNA]</scope>
</reference>
<gene>
    <name evidence="2" type="ORF">LTRI10_LOCUS19232</name>
</gene>